<dbReference type="NCBIfam" id="TIGR01221">
    <property type="entry name" value="rmlC"/>
    <property type="match status" value="1"/>
</dbReference>
<dbReference type="Proteomes" id="UP000595481">
    <property type="component" value="Chromosome"/>
</dbReference>
<evidence type="ECO:0000313" key="6">
    <source>
        <dbReference type="EMBL" id="QQB20674.1"/>
    </source>
</evidence>
<dbReference type="EMBL" id="CP066092">
    <property type="protein sequence ID" value="QQB20674.1"/>
    <property type="molecule type" value="Genomic_DNA"/>
</dbReference>
<dbReference type="InterPro" id="IPR000888">
    <property type="entry name" value="RmlC-like"/>
</dbReference>
<reference evidence="6 7" key="1">
    <citation type="submission" date="2020-12" db="EMBL/GenBank/DDBJ databases">
        <title>FDA dAtabase for Regulatory Grade micrObial Sequences (FDA-ARGOS): Supporting development and validation of Infectious Disease Dx tests.</title>
        <authorList>
            <person name="Sproer C."/>
            <person name="Gronow S."/>
            <person name="Severitt S."/>
            <person name="Schroder I."/>
            <person name="Tallon L."/>
            <person name="Sadzewicz L."/>
            <person name="Zhao X."/>
            <person name="Boylan J."/>
            <person name="Ott S."/>
            <person name="Bowen H."/>
            <person name="Vavikolanu K."/>
            <person name="Mehta A."/>
            <person name="Aluvathingal J."/>
            <person name="Nadendla S."/>
            <person name="Lowell S."/>
            <person name="Myers T."/>
            <person name="Yan Y."/>
            <person name="Sichtig H."/>
        </authorList>
    </citation>
    <scope>NUCLEOTIDE SEQUENCE [LARGE SCALE GENOMIC DNA]</scope>
    <source>
        <strain evidence="6 7">FDAARGOS_986</strain>
    </source>
</reference>
<organism evidence="6 7">
    <name type="scientific">Aeromonas jandaei</name>
    <dbReference type="NCBI Taxonomy" id="650"/>
    <lineage>
        <taxon>Bacteria</taxon>
        <taxon>Pseudomonadati</taxon>
        <taxon>Pseudomonadota</taxon>
        <taxon>Gammaproteobacteria</taxon>
        <taxon>Aeromonadales</taxon>
        <taxon>Aeromonadaceae</taxon>
        <taxon>Aeromonas</taxon>
    </lineage>
</organism>
<comment type="similarity">
    <text evidence="5">Belongs to the dTDP-4-dehydrorhamnose 3,5-epimerase family.</text>
</comment>
<comment type="subunit">
    <text evidence="5">Homodimer.</text>
</comment>
<comment type="catalytic activity">
    <reaction evidence="1 5">
        <text>dTDP-4-dehydro-6-deoxy-alpha-D-glucose = dTDP-4-dehydro-beta-L-rhamnose</text>
        <dbReference type="Rhea" id="RHEA:16969"/>
        <dbReference type="ChEBI" id="CHEBI:57649"/>
        <dbReference type="ChEBI" id="CHEBI:62830"/>
        <dbReference type="EC" id="5.1.3.13"/>
    </reaction>
</comment>
<dbReference type="GeneID" id="69550376"/>
<dbReference type="InterPro" id="IPR011051">
    <property type="entry name" value="RmlC_Cupin_sf"/>
</dbReference>
<dbReference type="SUPFAM" id="SSF51182">
    <property type="entry name" value="RmlC-like cupins"/>
    <property type="match status" value="1"/>
</dbReference>
<protein>
    <recommendedName>
        <fullName evidence="4 5">dTDP-4-dehydrorhamnose 3,5-epimerase</fullName>
        <ecNumber evidence="3 5">5.1.3.13</ecNumber>
    </recommendedName>
    <alternativeName>
        <fullName evidence="5">Thymidine diphospho-4-keto-rhamnose 3,5-epimerase</fullName>
    </alternativeName>
</protein>
<dbReference type="EC" id="5.1.3.13" evidence="3 5"/>
<keyword evidence="7" id="KW-1185">Reference proteome</keyword>
<evidence type="ECO:0000256" key="2">
    <source>
        <dbReference type="ARBA" id="ARBA00001997"/>
    </source>
</evidence>
<evidence type="ECO:0000313" key="7">
    <source>
        <dbReference type="Proteomes" id="UP000595481"/>
    </source>
</evidence>
<proteinExistence type="inferred from homology"/>
<dbReference type="InterPro" id="IPR014710">
    <property type="entry name" value="RmlC-like_jellyroll"/>
</dbReference>
<comment type="function">
    <text evidence="2 5">Catalyzes the epimerization of the C3' and C5'positions of dTDP-6-deoxy-D-xylo-4-hexulose, forming dTDP-6-deoxy-L-lyxo-4-hexulose.</text>
</comment>
<name>A0A7T4DQP3_AERJA</name>
<dbReference type="Pfam" id="PF00908">
    <property type="entry name" value="dTDP_sugar_isom"/>
    <property type="match status" value="1"/>
</dbReference>
<dbReference type="RefSeq" id="WP_082035505.1">
    <property type="nucleotide sequence ID" value="NZ_CAWMFX010000046.1"/>
</dbReference>
<dbReference type="PANTHER" id="PTHR21047">
    <property type="entry name" value="DTDP-6-DEOXY-D-GLUCOSE-3,5 EPIMERASE"/>
    <property type="match status" value="1"/>
</dbReference>
<comment type="pathway">
    <text evidence="5">Carbohydrate biosynthesis; dTDP-L-rhamnose biosynthesis.</text>
</comment>
<evidence type="ECO:0000256" key="5">
    <source>
        <dbReference type="RuleBase" id="RU364069"/>
    </source>
</evidence>
<accession>A0A7T4DQP3</accession>
<gene>
    <name evidence="6" type="primary">rfbC</name>
    <name evidence="6" type="ORF">I6H43_03795</name>
</gene>
<dbReference type="CDD" id="cd00438">
    <property type="entry name" value="cupin_RmlC"/>
    <property type="match status" value="1"/>
</dbReference>
<evidence type="ECO:0000256" key="3">
    <source>
        <dbReference type="ARBA" id="ARBA00012098"/>
    </source>
</evidence>
<evidence type="ECO:0000256" key="1">
    <source>
        <dbReference type="ARBA" id="ARBA00001298"/>
    </source>
</evidence>
<evidence type="ECO:0000256" key="4">
    <source>
        <dbReference type="ARBA" id="ARBA00019595"/>
    </source>
</evidence>
<sequence>MQYRTTSLVGVMILTPTTFSDHRGKFRECFRQDEFEQHCGYYPLVQDNLSRSVGGTLRGLHYQRSRPQGKLVQVISGTIFDVVVDIRSASPTYGQWLGRRLNAELGELIWIPPGFAHGFYVVSDSADVFYRCSDYYHPNDEAAIRWDSPNLAIKWPLSEQWPLLLSDKDRQAPFFVGAP</sequence>
<keyword evidence="5 6" id="KW-0413">Isomerase</keyword>
<dbReference type="PANTHER" id="PTHR21047:SF2">
    <property type="entry name" value="THYMIDINE DIPHOSPHO-4-KETO-RHAMNOSE 3,5-EPIMERASE"/>
    <property type="match status" value="1"/>
</dbReference>
<dbReference type="GO" id="GO:0008830">
    <property type="term" value="F:dTDP-4-dehydrorhamnose 3,5-epimerase activity"/>
    <property type="evidence" value="ECO:0007669"/>
    <property type="project" value="UniProtKB-EC"/>
</dbReference>
<dbReference type="Gene3D" id="2.60.120.10">
    <property type="entry name" value="Jelly Rolls"/>
    <property type="match status" value="1"/>
</dbReference>